<feature type="region of interest" description="Disordered" evidence="1">
    <location>
        <begin position="1"/>
        <end position="93"/>
    </location>
</feature>
<dbReference type="AlphaFoldDB" id="A0A316EYC6"/>
<proteinExistence type="predicted"/>
<sequence length="459" mass="49427">MRRDVPPGLEGRMPRSNEGVDSVSNPPVTDRRRNGLARALSDEHAQVRGGMNRWGGGDPRYQQGHEQDHGRAGFYYYGPTQTPGAGPSSAPANHAPLAHGGHFYPPHLQQAMPALQTQPATPISPWHIGATQIASHVPPLAQQIDGLTHGPLNAALNPGNRPVSAVSERQSADGVVQRSFSIQMYPGTVPLRVTATVRHGVLQQIDLNPPRRTIRFEASPPVVLHAPGNPMASGSGYPGHAVIPGGAQVMPYDSRRTLMPMSERHRALEERDVAPYMQLRKDYPEYFRGGDIHRLQETNAFAFRDVVDVGMDDCQVITGGNGLHIGTDGLGPCIAICARGVTGSGETVLGVYHYSGAGATPAEAMHEIDTQMRENGAHDIGYMFVGGMIMPIDSDSGSYENELGLLALGDQYRIEGARLHLCHGDHDADGMTNSTAVVLTPDGVFFRSNAMYPYAPQPE</sequence>
<gene>
    <name evidence="2" type="ORF">C7419_1011263</name>
</gene>
<reference evidence="2 3" key="1">
    <citation type="submission" date="2018-05" db="EMBL/GenBank/DDBJ databases">
        <title>Genomic Encyclopedia of Type Strains, Phase IV (KMG-V): Genome sequencing to study the core and pangenomes of soil and plant-associated prokaryotes.</title>
        <authorList>
            <person name="Whitman W."/>
        </authorList>
    </citation>
    <scope>NUCLEOTIDE SEQUENCE [LARGE SCALE GENOMIC DNA]</scope>
    <source>
        <strain evidence="2 3">SLV-132</strain>
    </source>
</reference>
<protein>
    <submittedName>
        <fullName evidence="2">Uncharacterized protein</fullName>
    </submittedName>
</protein>
<dbReference type="EMBL" id="QGGT01000001">
    <property type="protein sequence ID" value="PWK37381.1"/>
    <property type="molecule type" value="Genomic_DNA"/>
</dbReference>
<evidence type="ECO:0000256" key="1">
    <source>
        <dbReference type="SAM" id="MobiDB-lite"/>
    </source>
</evidence>
<accession>A0A316EYC6</accession>
<name>A0A316EYC6_9BURK</name>
<evidence type="ECO:0000313" key="3">
    <source>
        <dbReference type="Proteomes" id="UP000245754"/>
    </source>
</evidence>
<comment type="caution">
    <text evidence="2">The sequence shown here is derived from an EMBL/GenBank/DDBJ whole genome shotgun (WGS) entry which is preliminary data.</text>
</comment>
<dbReference type="Proteomes" id="UP000245754">
    <property type="component" value="Unassembled WGS sequence"/>
</dbReference>
<organism evidence="2 3">
    <name type="scientific">Cupriavidus plantarum</name>
    <dbReference type="NCBI Taxonomy" id="942865"/>
    <lineage>
        <taxon>Bacteria</taxon>
        <taxon>Pseudomonadati</taxon>
        <taxon>Pseudomonadota</taxon>
        <taxon>Betaproteobacteria</taxon>
        <taxon>Burkholderiales</taxon>
        <taxon>Burkholderiaceae</taxon>
        <taxon>Cupriavidus</taxon>
    </lineage>
</organism>
<dbReference type="NCBIfam" id="NF041406">
    <property type="entry name" value="XopAK"/>
    <property type="match status" value="1"/>
</dbReference>
<evidence type="ECO:0000313" key="2">
    <source>
        <dbReference type="EMBL" id="PWK37381.1"/>
    </source>
</evidence>
<keyword evidence="3" id="KW-1185">Reference proteome</keyword>